<name>A0ABR8QAC5_9CELL</name>
<evidence type="ECO:0000313" key="3">
    <source>
        <dbReference type="Proteomes" id="UP000604241"/>
    </source>
</evidence>
<keyword evidence="3" id="KW-1185">Reference proteome</keyword>
<sequence>MTTFDDTGMFELVDDTRGEPEPPQRARVVVVLVVAAALVVAGVVWLLAVSGDDDAAAEQMTVSLLDRPAEPTDEVAAPVVDETGIDPSTARFAVRTTAGQHYAALRWGGDLCLVAVPVGDAARVVCVAPSPRATVTISGEDGSRVRLGTDDAPAPDTAEGWRAAGTNVWVLDAPGPAAG</sequence>
<keyword evidence="1" id="KW-0812">Transmembrane</keyword>
<evidence type="ECO:0000313" key="2">
    <source>
        <dbReference type="EMBL" id="MBD7917370.1"/>
    </source>
</evidence>
<evidence type="ECO:0000256" key="1">
    <source>
        <dbReference type="SAM" id="Phobius"/>
    </source>
</evidence>
<accession>A0ABR8QAC5</accession>
<keyword evidence="1" id="KW-0472">Membrane</keyword>
<dbReference type="RefSeq" id="WP_191780421.1">
    <property type="nucleotide sequence ID" value="NZ_JACSQV010000002.1"/>
</dbReference>
<feature type="transmembrane region" description="Helical" evidence="1">
    <location>
        <begin position="28"/>
        <end position="49"/>
    </location>
</feature>
<comment type="caution">
    <text evidence="2">The sequence shown here is derived from an EMBL/GenBank/DDBJ whole genome shotgun (WGS) entry which is preliminary data.</text>
</comment>
<organism evidence="2 3">
    <name type="scientific">Cellulomonas avistercoris</name>
    <dbReference type="NCBI Taxonomy" id="2762242"/>
    <lineage>
        <taxon>Bacteria</taxon>
        <taxon>Bacillati</taxon>
        <taxon>Actinomycetota</taxon>
        <taxon>Actinomycetes</taxon>
        <taxon>Micrococcales</taxon>
        <taxon>Cellulomonadaceae</taxon>
        <taxon>Cellulomonas</taxon>
    </lineage>
</organism>
<keyword evidence="1" id="KW-1133">Transmembrane helix</keyword>
<reference evidence="2 3" key="1">
    <citation type="submission" date="2020-08" db="EMBL/GenBank/DDBJ databases">
        <title>A Genomic Blueprint of the Chicken Gut Microbiome.</title>
        <authorList>
            <person name="Gilroy R."/>
            <person name="Ravi A."/>
            <person name="Getino M."/>
            <person name="Pursley I."/>
            <person name="Horton D.L."/>
            <person name="Alikhan N.-F."/>
            <person name="Baker D."/>
            <person name="Gharbi K."/>
            <person name="Hall N."/>
            <person name="Watson M."/>
            <person name="Adriaenssens E.M."/>
            <person name="Foster-Nyarko E."/>
            <person name="Jarju S."/>
            <person name="Secka A."/>
            <person name="Antonio M."/>
            <person name="Oren A."/>
            <person name="Chaudhuri R."/>
            <person name="La Ragione R.M."/>
            <person name="Hildebrand F."/>
            <person name="Pallen M.J."/>
        </authorList>
    </citation>
    <scope>NUCLEOTIDE SEQUENCE [LARGE SCALE GENOMIC DNA]</scope>
    <source>
        <strain evidence="2 3">Sa3CUA2</strain>
    </source>
</reference>
<dbReference type="Proteomes" id="UP000604241">
    <property type="component" value="Unassembled WGS sequence"/>
</dbReference>
<protein>
    <recommendedName>
        <fullName evidence="4">Anti-sigma factor</fullName>
    </recommendedName>
</protein>
<proteinExistence type="predicted"/>
<gene>
    <name evidence="2" type="ORF">H9657_03630</name>
</gene>
<evidence type="ECO:0008006" key="4">
    <source>
        <dbReference type="Google" id="ProtNLM"/>
    </source>
</evidence>
<dbReference type="EMBL" id="JACSQV010000002">
    <property type="protein sequence ID" value="MBD7917370.1"/>
    <property type="molecule type" value="Genomic_DNA"/>
</dbReference>